<keyword evidence="2" id="KW-1185">Reference proteome</keyword>
<reference evidence="1" key="1">
    <citation type="submission" date="2022-10" db="EMBL/GenBank/DDBJ databases">
        <title>Complete Genome of Trichothecium roseum strain YXFP-22015, a Plant Pathogen Isolated from Citrus.</title>
        <authorList>
            <person name="Wang Y."/>
            <person name="Zhu L."/>
        </authorList>
    </citation>
    <scope>NUCLEOTIDE SEQUENCE</scope>
    <source>
        <strain evidence="1">YXFP-22015</strain>
    </source>
</reference>
<evidence type="ECO:0000313" key="1">
    <source>
        <dbReference type="EMBL" id="KAI9901625.1"/>
    </source>
</evidence>
<accession>A0ACC0V6S8</accession>
<dbReference type="Proteomes" id="UP001163324">
    <property type="component" value="Chromosome 3"/>
</dbReference>
<name>A0ACC0V6S8_9HYPO</name>
<evidence type="ECO:0000313" key="2">
    <source>
        <dbReference type="Proteomes" id="UP001163324"/>
    </source>
</evidence>
<gene>
    <name evidence="1" type="ORF">N3K66_003442</name>
</gene>
<comment type="caution">
    <text evidence="1">The sequence shown here is derived from an EMBL/GenBank/DDBJ whole genome shotgun (WGS) entry which is preliminary data.</text>
</comment>
<dbReference type="EMBL" id="CM047942">
    <property type="protein sequence ID" value="KAI9901625.1"/>
    <property type="molecule type" value="Genomic_DNA"/>
</dbReference>
<organism evidence="1 2">
    <name type="scientific">Trichothecium roseum</name>
    <dbReference type="NCBI Taxonomy" id="47278"/>
    <lineage>
        <taxon>Eukaryota</taxon>
        <taxon>Fungi</taxon>
        <taxon>Dikarya</taxon>
        <taxon>Ascomycota</taxon>
        <taxon>Pezizomycotina</taxon>
        <taxon>Sordariomycetes</taxon>
        <taxon>Hypocreomycetidae</taxon>
        <taxon>Hypocreales</taxon>
        <taxon>Hypocreales incertae sedis</taxon>
        <taxon>Trichothecium</taxon>
    </lineage>
</organism>
<sequence length="289" mass="31911">MSQGNKTYRGNCHCGAFVYEAECPEIKEVTSCNCSICVRKGYLWVFPGKDNFRFVKGDADGLTGYEFGQKMINHKFCPTCGTPLLGIGSDKLPPSMAIALNAHAIQGMDTWSLTKKQYDGKSGLPGDFTLGEHKGALPVEKEGCKLYKGSCHCGAVTVAVTSPPLDETYKDRIVECNCSICERNGYVWCYPPPESVVLSGAEENIGRYQFNWHILEKTFCKICGVPMTNKAVNMTKEQEEALPEQAVPWRALTLKSHAVNVRVFEGVDLDKLSPQRLDFKDKGPSYAAP</sequence>
<proteinExistence type="predicted"/>
<protein>
    <submittedName>
        <fullName evidence="1">Uncharacterized protein</fullName>
    </submittedName>
</protein>